<gene>
    <name evidence="3" type="ORF">COT75_03330</name>
</gene>
<sequence length="257" mass="28612">MKKILRIILKIIIIISLLSTPVLAEEATPGAISDDEVKEKIKERLEEVSDKDLNEVKDEIEAEKKNQLFAWVGTVGETDGKTIKINTLGGIKETKANPEADIFELTPGKSKKEIDFKDIEVDQFIISMGIKETDNLILGKRIIVLDEAPVTEKREIIMGKVTEVDEETITLKKNGDREKIKISKNTKLKINGIKKPTAEDIQIDDFLNAVITLNKDGQIDEVKAVLVVPGESNPQAEVNEIKEPETEATPSVEKTED</sequence>
<dbReference type="EMBL" id="PEZT01000020">
    <property type="protein sequence ID" value="PIS09070.1"/>
    <property type="molecule type" value="Genomic_DNA"/>
</dbReference>
<proteinExistence type="predicted"/>
<evidence type="ECO:0000313" key="4">
    <source>
        <dbReference type="Proteomes" id="UP000230093"/>
    </source>
</evidence>
<protein>
    <recommendedName>
        <fullName evidence="5">DUF5666 domain-containing protein</fullName>
    </recommendedName>
</protein>
<evidence type="ECO:0000313" key="3">
    <source>
        <dbReference type="EMBL" id="PIS09070.1"/>
    </source>
</evidence>
<evidence type="ECO:0000256" key="1">
    <source>
        <dbReference type="SAM" id="MobiDB-lite"/>
    </source>
</evidence>
<comment type="caution">
    <text evidence="3">The sequence shown here is derived from an EMBL/GenBank/DDBJ whole genome shotgun (WGS) entry which is preliminary data.</text>
</comment>
<feature type="signal peptide" evidence="2">
    <location>
        <begin position="1"/>
        <end position="24"/>
    </location>
</feature>
<keyword evidence="2" id="KW-0732">Signal</keyword>
<dbReference type="AlphaFoldDB" id="A0A2H0W8T2"/>
<accession>A0A2H0W8T2</accession>
<name>A0A2H0W8T2_9BACT</name>
<reference evidence="4" key="1">
    <citation type="submission" date="2017-09" db="EMBL/GenBank/DDBJ databases">
        <title>Depth-based differentiation of microbial function through sediment-hosted aquifers and enrichment of novel symbionts in the deep terrestrial subsurface.</title>
        <authorList>
            <person name="Probst A.J."/>
            <person name="Ladd B."/>
            <person name="Jarett J.K."/>
            <person name="Geller-Mcgrath D.E."/>
            <person name="Sieber C.M.K."/>
            <person name="Emerson J.B."/>
            <person name="Anantharaman K."/>
            <person name="Thomas B.C."/>
            <person name="Malmstrom R."/>
            <person name="Stieglmeier M."/>
            <person name="Klingl A."/>
            <person name="Woyke T."/>
            <person name="Ryan C.M."/>
            <person name="Banfield J.F."/>
        </authorList>
    </citation>
    <scope>NUCLEOTIDE SEQUENCE [LARGE SCALE GENOMIC DNA]</scope>
</reference>
<evidence type="ECO:0008006" key="5">
    <source>
        <dbReference type="Google" id="ProtNLM"/>
    </source>
</evidence>
<feature type="chain" id="PRO_5013877117" description="DUF5666 domain-containing protein" evidence="2">
    <location>
        <begin position="25"/>
        <end position="257"/>
    </location>
</feature>
<feature type="region of interest" description="Disordered" evidence="1">
    <location>
        <begin position="233"/>
        <end position="257"/>
    </location>
</feature>
<dbReference type="Proteomes" id="UP000230093">
    <property type="component" value="Unassembled WGS sequence"/>
</dbReference>
<evidence type="ECO:0000256" key="2">
    <source>
        <dbReference type="SAM" id="SignalP"/>
    </source>
</evidence>
<organism evidence="3 4">
    <name type="scientific">Candidatus Beckwithbacteria bacterium CG10_big_fil_rev_8_21_14_0_10_34_10</name>
    <dbReference type="NCBI Taxonomy" id="1974495"/>
    <lineage>
        <taxon>Bacteria</taxon>
        <taxon>Candidatus Beckwithiibacteriota</taxon>
    </lineage>
</organism>